<accession>A0A8J8FK61</accession>
<sequence length="136" mass="16125">MTEKIKDIVTQIDREIRKEKSFDFHVISYDGCRLTIAGSTDLTYYHKLEIIFDDVFFVSGVFGGWHSDTERVVFSLPDNEKDLNQKFEIEQGYELFIFKADDYKNDFIIAAKTLSFNTDTVFYYDRRDLKENERIS</sequence>
<reference evidence="1" key="1">
    <citation type="submission" date="2019-10" db="EMBL/GenBank/DDBJ databases">
        <title>Draft genome sequence of Panacibacter sp. KCS-6.</title>
        <authorList>
            <person name="Yim K.J."/>
        </authorList>
    </citation>
    <scope>NUCLEOTIDE SEQUENCE</scope>
    <source>
        <strain evidence="1">KCS-6</strain>
    </source>
</reference>
<organism evidence="1 2">
    <name type="scientific">Limnovirga soli</name>
    <dbReference type="NCBI Taxonomy" id="2656915"/>
    <lineage>
        <taxon>Bacteria</taxon>
        <taxon>Pseudomonadati</taxon>
        <taxon>Bacteroidota</taxon>
        <taxon>Chitinophagia</taxon>
        <taxon>Chitinophagales</taxon>
        <taxon>Chitinophagaceae</taxon>
        <taxon>Limnovirga</taxon>
    </lineage>
</organism>
<dbReference type="Proteomes" id="UP000598971">
    <property type="component" value="Unassembled WGS sequence"/>
</dbReference>
<comment type="caution">
    <text evidence="1">The sequence shown here is derived from an EMBL/GenBank/DDBJ whole genome shotgun (WGS) entry which is preliminary data.</text>
</comment>
<dbReference type="EMBL" id="WHPF01000019">
    <property type="protein sequence ID" value="NNV57824.1"/>
    <property type="molecule type" value="Genomic_DNA"/>
</dbReference>
<gene>
    <name evidence="1" type="ORF">GD597_20315</name>
</gene>
<proteinExistence type="predicted"/>
<evidence type="ECO:0000313" key="2">
    <source>
        <dbReference type="Proteomes" id="UP000598971"/>
    </source>
</evidence>
<protein>
    <submittedName>
        <fullName evidence="1">Uncharacterized protein</fullName>
    </submittedName>
</protein>
<name>A0A8J8FK61_9BACT</name>
<keyword evidence="2" id="KW-1185">Reference proteome</keyword>
<evidence type="ECO:0000313" key="1">
    <source>
        <dbReference type="EMBL" id="NNV57824.1"/>
    </source>
</evidence>
<dbReference type="AlphaFoldDB" id="A0A8J8FK61"/>
<dbReference type="RefSeq" id="WP_171609773.1">
    <property type="nucleotide sequence ID" value="NZ_WHPF01000019.1"/>
</dbReference>